<evidence type="ECO:0000256" key="3">
    <source>
        <dbReference type="ARBA" id="ARBA00023015"/>
    </source>
</evidence>
<evidence type="ECO:0000256" key="6">
    <source>
        <dbReference type="ARBA" id="ARBA00023242"/>
    </source>
</evidence>
<name>A0A9D4ZCA3_ADICA</name>
<proteinExistence type="predicted"/>
<keyword evidence="6" id="KW-0539">Nucleus</keyword>
<evidence type="ECO:0000313" key="11">
    <source>
        <dbReference type="Proteomes" id="UP000886520"/>
    </source>
</evidence>
<dbReference type="InterPro" id="IPR017930">
    <property type="entry name" value="Myb_dom"/>
</dbReference>
<dbReference type="SUPFAM" id="SSF46689">
    <property type="entry name" value="Homeodomain-like"/>
    <property type="match status" value="1"/>
</dbReference>
<feature type="domain" description="HTH myb-type" evidence="9">
    <location>
        <begin position="235"/>
        <end position="281"/>
    </location>
</feature>
<evidence type="ECO:0000259" key="9">
    <source>
        <dbReference type="PROSITE" id="PS51294"/>
    </source>
</evidence>
<dbReference type="InterPro" id="IPR009057">
    <property type="entry name" value="Homeodomain-like_sf"/>
</dbReference>
<feature type="region of interest" description="Disordered" evidence="7">
    <location>
        <begin position="45"/>
        <end position="65"/>
    </location>
</feature>
<feature type="domain" description="Myb-like" evidence="8">
    <location>
        <begin position="282"/>
        <end position="332"/>
    </location>
</feature>
<dbReference type="GO" id="GO:0000978">
    <property type="term" value="F:RNA polymerase II cis-regulatory region sequence-specific DNA binding"/>
    <property type="evidence" value="ECO:0007669"/>
    <property type="project" value="TreeGrafter"/>
</dbReference>
<keyword evidence="4" id="KW-0238">DNA-binding</keyword>
<dbReference type="OrthoDB" id="2143914at2759"/>
<dbReference type="AlphaFoldDB" id="A0A9D4ZCA3"/>
<keyword evidence="5" id="KW-0804">Transcription</keyword>
<evidence type="ECO:0000256" key="7">
    <source>
        <dbReference type="SAM" id="MobiDB-lite"/>
    </source>
</evidence>
<protein>
    <submittedName>
        <fullName evidence="10">Uncharacterized protein</fullName>
    </submittedName>
</protein>
<keyword evidence="11" id="KW-1185">Reference proteome</keyword>
<gene>
    <name evidence="10" type="ORF">GOP47_0016650</name>
</gene>
<dbReference type="PROSITE" id="PS51294">
    <property type="entry name" value="HTH_MYB"/>
    <property type="match status" value="2"/>
</dbReference>
<evidence type="ECO:0000256" key="1">
    <source>
        <dbReference type="ARBA" id="ARBA00004123"/>
    </source>
</evidence>
<organism evidence="10 11">
    <name type="scientific">Adiantum capillus-veneris</name>
    <name type="common">Maidenhair fern</name>
    <dbReference type="NCBI Taxonomy" id="13818"/>
    <lineage>
        <taxon>Eukaryota</taxon>
        <taxon>Viridiplantae</taxon>
        <taxon>Streptophyta</taxon>
        <taxon>Embryophyta</taxon>
        <taxon>Tracheophyta</taxon>
        <taxon>Polypodiopsida</taxon>
        <taxon>Polypodiidae</taxon>
        <taxon>Polypodiales</taxon>
        <taxon>Pteridineae</taxon>
        <taxon>Pteridaceae</taxon>
        <taxon>Vittarioideae</taxon>
        <taxon>Adiantum</taxon>
    </lineage>
</organism>
<dbReference type="Gene3D" id="1.10.10.60">
    <property type="entry name" value="Homeodomain-like"/>
    <property type="match status" value="2"/>
</dbReference>
<dbReference type="SMART" id="SM00717">
    <property type="entry name" value="SANT"/>
    <property type="match status" value="2"/>
</dbReference>
<dbReference type="PROSITE" id="PS50090">
    <property type="entry name" value="MYB_LIKE"/>
    <property type="match status" value="2"/>
</dbReference>
<dbReference type="Proteomes" id="UP000886520">
    <property type="component" value="Chromosome 16"/>
</dbReference>
<reference evidence="10" key="1">
    <citation type="submission" date="2021-01" db="EMBL/GenBank/DDBJ databases">
        <title>Adiantum capillus-veneris genome.</title>
        <authorList>
            <person name="Fang Y."/>
            <person name="Liao Q."/>
        </authorList>
    </citation>
    <scope>NUCLEOTIDE SEQUENCE</scope>
    <source>
        <strain evidence="10">H3</strain>
        <tissue evidence="10">Leaf</tissue>
    </source>
</reference>
<keyword evidence="3" id="KW-0805">Transcription regulation</keyword>
<dbReference type="Pfam" id="PF13921">
    <property type="entry name" value="Myb_DNA-bind_6"/>
    <property type="match status" value="1"/>
</dbReference>
<evidence type="ECO:0000259" key="8">
    <source>
        <dbReference type="PROSITE" id="PS50090"/>
    </source>
</evidence>
<dbReference type="PANTHER" id="PTHR45614:SF175">
    <property type="entry name" value="TRANSCRIPTION FACTOR MYB105-RELATED"/>
    <property type="match status" value="1"/>
</dbReference>
<sequence>MLSPPPPRDSSPSSSLWGYGERALVETHTHHSYGEERFARGRHHLNGDSHRAYGSSNDDGNRRFDSHSVRATQDVGCREFLISPHGSTNSSEQSSQLVSELNYQGQSPMSSVESHSTINCDARTLIYGNEGLANMLNNEKPDHREVTNKAIFRNKEHYANGPPVNHASVDAEVSEVATTSATTLLSNEEYESSTGYVHSASGDHEMKERGGITSRSNGNAKGQGTGNSVLRLCSRGHWKPSEDTKLKELVALYGPQNWNLIAEQLEGRSGKSCRLRWFNQLDPRINRRPFTEEEEDRLLAAHAVYGNKWAMIARLFPGRTDNAVKNHWHVLMARRCRRAPPQAINRAPGGACGSVHKNARDCSAMGDSIHKATENDSGVLGSFMDVFSRYSCDASMNRMLVAGHDGAAAEVGGMNQIMRTELALCGGMVGNVNDSSTCDLCSAAGFDIAPANRGAATFDLGPPAHMHSTTREGGGGIMKKKRSFEASSSTAASSSLATTAAAAATRWLLGSMDKEDELLACDEEEAAKKNMMMMMMVGRSQSARPELIDFLGLGVR</sequence>
<evidence type="ECO:0000313" key="10">
    <source>
        <dbReference type="EMBL" id="KAI5068305.1"/>
    </source>
</evidence>
<evidence type="ECO:0000256" key="4">
    <source>
        <dbReference type="ARBA" id="ARBA00023125"/>
    </source>
</evidence>
<dbReference type="InterPro" id="IPR050560">
    <property type="entry name" value="MYB_TF"/>
</dbReference>
<feature type="region of interest" description="Disordered" evidence="7">
    <location>
        <begin position="190"/>
        <end position="225"/>
    </location>
</feature>
<feature type="compositionally biased region" description="Polar residues" evidence="7">
    <location>
        <begin position="213"/>
        <end position="225"/>
    </location>
</feature>
<evidence type="ECO:0000256" key="2">
    <source>
        <dbReference type="ARBA" id="ARBA00022737"/>
    </source>
</evidence>
<dbReference type="GO" id="GO:0000981">
    <property type="term" value="F:DNA-binding transcription factor activity, RNA polymerase II-specific"/>
    <property type="evidence" value="ECO:0007669"/>
    <property type="project" value="TreeGrafter"/>
</dbReference>
<comment type="subcellular location">
    <subcellularLocation>
        <location evidence="1">Nucleus</location>
    </subcellularLocation>
</comment>
<feature type="domain" description="HTH myb-type" evidence="9">
    <location>
        <begin position="282"/>
        <end position="336"/>
    </location>
</feature>
<dbReference type="InterPro" id="IPR001005">
    <property type="entry name" value="SANT/Myb"/>
</dbReference>
<dbReference type="EMBL" id="JABFUD020000016">
    <property type="protein sequence ID" value="KAI5068305.1"/>
    <property type="molecule type" value="Genomic_DNA"/>
</dbReference>
<accession>A0A9D4ZCA3</accession>
<comment type="caution">
    <text evidence="10">The sequence shown here is derived from an EMBL/GenBank/DDBJ whole genome shotgun (WGS) entry which is preliminary data.</text>
</comment>
<feature type="compositionally biased region" description="Basic and acidic residues" evidence="7">
    <location>
        <begin position="201"/>
        <end position="210"/>
    </location>
</feature>
<dbReference type="FunFam" id="1.10.10.60:FF:000060">
    <property type="entry name" value="MYB transcription factor"/>
    <property type="match status" value="1"/>
</dbReference>
<keyword evidence="2" id="KW-0677">Repeat</keyword>
<dbReference type="PANTHER" id="PTHR45614">
    <property type="entry name" value="MYB PROTEIN-RELATED"/>
    <property type="match status" value="1"/>
</dbReference>
<dbReference type="CDD" id="cd00167">
    <property type="entry name" value="SANT"/>
    <property type="match status" value="2"/>
</dbReference>
<dbReference type="GO" id="GO:0005634">
    <property type="term" value="C:nucleus"/>
    <property type="evidence" value="ECO:0007669"/>
    <property type="project" value="UniProtKB-SubCell"/>
</dbReference>
<feature type="domain" description="Myb-like" evidence="8">
    <location>
        <begin position="235"/>
        <end position="281"/>
    </location>
</feature>
<evidence type="ECO:0000256" key="5">
    <source>
        <dbReference type="ARBA" id="ARBA00023163"/>
    </source>
</evidence>